<evidence type="ECO:0000256" key="5">
    <source>
        <dbReference type="ARBA" id="ARBA00023224"/>
    </source>
</evidence>
<evidence type="ECO:0000256" key="6">
    <source>
        <dbReference type="PIRSR" id="PIRSR601019-1"/>
    </source>
</evidence>
<dbReference type="InterPro" id="IPR001019">
    <property type="entry name" value="Gprotein_alpha_su"/>
</dbReference>
<evidence type="ECO:0000313" key="9">
    <source>
        <dbReference type="EMBL" id="KAJ3425575.1"/>
    </source>
</evidence>
<keyword evidence="5" id="KW-0807">Transducer</keyword>
<dbReference type="GO" id="GO:0007188">
    <property type="term" value="P:adenylate cyclase-modulating G protein-coupled receptor signaling pathway"/>
    <property type="evidence" value="ECO:0007669"/>
    <property type="project" value="TreeGrafter"/>
</dbReference>
<dbReference type="SUPFAM" id="SSF52540">
    <property type="entry name" value="P-loop containing nucleoside triphosphate hydrolases"/>
    <property type="match status" value="1"/>
</dbReference>
<dbReference type="Gene3D" id="1.10.400.10">
    <property type="entry name" value="GI Alpha 1, domain 2-like"/>
    <property type="match status" value="1"/>
</dbReference>
<dbReference type="GO" id="GO:0046872">
    <property type="term" value="F:metal ion binding"/>
    <property type="evidence" value="ECO:0007669"/>
    <property type="project" value="UniProtKB-KW"/>
</dbReference>
<feature type="compositionally biased region" description="Basic and acidic residues" evidence="8">
    <location>
        <begin position="7"/>
        <end position="17"/>
    </location>
</feature>
<reference evidence="9" key="1">
    <citation type="submission" date="2022-08" db="EMBL/GenBank/DDBJ databases">
        <title>Novel sulphate-reducing endosymbionts in the free-living metamonad Anaeramoeba.</title>
        <authorList>
            <person name="Jerlstrom-Hultqvist J."/>
            <person name="Cepicka I."/>
            <person name="Gallot-Lavallee L."/>
            <person name="Salas-Leiva D."/>
            <person name="Curtis B.A."/>
            <person name="Zahonova K."/>
            <person name="Pipaliya S."/>
            <person name="Dacks J."/>
            <person name="Roger A.J."/>
        </authorList>
    </citation>
    <scope>NUCLEOTIDE SEQUENCE</scope>
    <source>
        <strain evidence="9">Busselton2</strain>
    </source>
</reference>
<sequence length="349" mass="40443">MCGCLNSKEREEKNSKKIDKRGKKLNDKNNQIIRLLLLGAGESGKSTVLKQCKNLFLNGFSKRDLSRMKVHIYSNVIQSIQALINIVNDLDLEYSNPDMKSIEETVLELTYEDKLTTENGQLISQLWKDPAIQKAYSERNKYHVFDGAKHYLDKVEKISNNDYVPSTEDLLMLRVRTTGISETTFTYEGTRFCMIDVGGQRNERKKWIHCFEDVTCVIFVASLTGYDQILVEERNTNRMKESMTLFSEVCNSRWFESNSLILFFNKLDLFEEQIKTSDLQECFPDYEGGSNLEESKEYIKQQFLELNTSQEKILYPFFTSAINPELMRNIFTSVSDTVLQKQVQGIGFI</sequence>
<dbReference type="GO" id="GO:0005834">
    <property type="term" value="C:heterotrimeric G-protein complex"/>
    <property type="evidence" value="ECO:0007669"/>
    <property type="project" value="TreeGrafter"/>
</dbReference>
<dbReference type="Gene3D" id="3.40.50.300">
    <property type="entry name" value="P-loop containing nucleotide triphosphate hydrolases"/>
    <property type="match status" value="1"/>
</dbReference>
<dbReference type="FunFam" id="3.40.50.300:FF:000563">
    <property type="entry name" value="Guanine nucleotide-binding protein alpha subunit"/>
    <property type="match status" value="1"/>
</dbReference>
<feature type="binding site" evidence="7">
    <location>
        <position position="46"/>
    </location>
    <ligand>
        <name>Mg(2+)</name>
        <dbReference type="ChEBI" id="CHEBI:18420"/>
    </ligand>
</feature>
<evidence type="ECO:0000313" key="10">
    <source>
        <dbReference type="Proteomes" id="UP001146793"/>
    </source>
</evidence>
<dbReference type="GO" id="GO:0031683">
    <property type="term" value="F:G-protein beta/gamma-subunit complex binding"/>
    <property type="evidence" value="ECO:0007669"/>
    <property type="project" value="InterPro"/>
</dbReference>
<keyword evidence="3 7" id="KW-0460">Magnesium</keyword>
<keyword evidence="1 7" id="KW-0479">Metal-binding</keyword>
<feature type="binding site" evidence="6">
    <location>
        <begin position="265"/>
        <end position="268"/>
    </location>
    <ligand>
        <name>GTP</name>
        <dbReference type="ChEBI" id="CHEBI:37565"/>
    </ligand>
</feature>
<accession>A0AAV7YBR1</accession>
<dbReference type="GO" id="GO:0001664">
    <property type="term" value="F:G protein-coupled receptor binding"/>
    <property type="evidence" value="ECO:0007669"/>
    <property type="project" value="TreeGrafter"/>
</dbReference>
<evidence type="ECO:0000256" key="1">
    <source>
        <dbReference type="ARBA" id="ARBA00022723"/>
    </source>
</evidence>
<dbReference type="SUPFAM" id="SSF47895">
    <property type="entry name" value="Transducin (alpha subunit), insertion domain"/>
    <property type="match status" value="1"/>
</dbReference>
<dbReference type="InterPro" id="IPR027417">
    <property type="entry name" value="P-loop_NTPase"/>
</dbReference>
<dbReference type="PANTHER" id="PTHR10218:SF302">
    <property type="entry name" value="GUANINE NUCLEOTIDE-BINDING PROTEIN ALPHA-5 SUBUNIT"/>
    <property type="match status" value="1"/>
</dbReference>
<dbReference type="PANTHER" id="PTHR10218">
    <property type="entry name" value="GTP-BINDING PROTEIN ALPHA SUBUNIT"/>
    <property type="match status" value="1"/>
</dbReference>
<dbReference type="Pfam" id="PF00503">
    <property type="entry name" value="G-alpha"/>
    <property type="match status" value="1"/>
</dbReference>
<dbReference type="SMART" id="SM00275">
    <property type="entry name" value="G_alpha"/>
    <property type="match status" value="1"/>
</dbReference>
<dbReference type="GO" id="GO:0003924">
    <property type="term" value="F:GTPase activity"/>
    <property type="evidence" value="ECO:0007669"/>
    <property type="project" value="InterPro"/>
</dbReference>
<organism evidence="9 10">
    <name type="scientific">Anaeramoeba flamelloides</name>
    <dbReference type="NCBI Taxonomy" id="1746091"/>
    <lineage>
        <taxon>Eukaryota</taxon>
        <taxon>Metamonada</taxon>
        <taxon>Anaeramoebidae</taxon>
        <taxon>Anaeramoeba</taxon>
    </lineage>
</organism>
<proteinExistence type="predicted"/>
<dbReference type="PROSITE" id="PS51882">
    <property type="entry name" value="G_ALPHA"/>
    <property type="match status" value="1"/>
</dbReference>
<keyword evidence="4 6" id="KW-0342">GTP-binding</keyword>
<dbReference type="GO" id="GO:0005525">
    <property type="term" value="F:GTP binding"/>
    <property type="evidence" value="ECO:0007669"/>
    <property type="project" value="UniProtKB-KW"/>
</dbReference>
<evidence type="ECO:0000256" key="7">
    <source>
        <dbReference type="PIRSR" id="PIRSR601019-2"/>
    </source>
</evidence>
<feature type="binding site" evidence="6">
    <location>
        <begin position="42"/>
        <end position="47"/>
    </location>
    <ligand>
        <name>GTP</name>
        <dbReference type="ChEBI" id="CHEBI:37565"/>
    </ligand>
</feature>
<dbReference type="CDD" id="cd00066">
    <property type="entry name" value="G-alpha"/>
    <property type="match status" value="1"/>
</dbReference>
<keyword evidence="2 6" id="KW-0547">Nucleotide-binding</keyword>
<feature type="binding site" evidence="6">
    <location>
        <begin position="171"/>
        <end position="177"/>
    </location>
    <ligand>
        <name>GTP</name>
        <dbReference type="ChEBI" id="CHEBI:37565"/>
    </ligand>
</feature>
<dbReference type="InterPro" id="IPR011025">
    <property type="entry name" value="GproteinA_insert"/>
</dbReference>
<name>A0AAV7YBR1_9EUKA</name>
<feature type="binding site" evidence="6">
    <location>
        <begin position="196"/>
        <end position="200"/>
    </location>
    <ligand>
        <name>GTP</name>
        <dbReference type="ChEBI" id="CHEBI:37565"/>
    </ligand>
</feature>
<feature type="binding site" evidence="7">
    <location>
        <position position="177"/>
    </location>
    <ligand>
        <name>Mg(2+)</name>
        <dbReference type="ChEBI" id="CHEBI:18420"/>
    </ligand>
</feature>
<feature type="region of interest" description="Disordered" evidence="8">
    <location>
        <begin position="1"/>
        <end position="20"/>
    </location>
</feature>
<gene>
    <name evidence="9" type="ORF">M0812_28020</name>
</gene>
<evidence type="ECO:0000256" key="8">
    <source>
        <dbReference type="SAM" id="MobiDB-lite"/>
    </source>
</evidence>
<evidence type="ECO:0000256" key="3">
    <source>
        <dbReference type="ARBA" id="ARBA00022842"/>
    </source>
</evidence>
<protein>
    <submittedName>
        <fullName evidence="9">Guanine nucleotide-binding protein g(O) subunit alpha</fullName>
    </submittedName>
</protein>
<evidence type="ECO:0000256" key="4">
    <source>
        <dbReference type="ARBA" id="ARBA00023134"/>
    </source>
</evidence>
<dbReference type="PRINTS" id="PR00318">
    <property type="entry name" value="GPROTEINA"/>
</dbReference>
<dbReference type="EMBL" id="JANTQA010000070">
    <property type="protein sequence ID" value="KAJ3425575.1"/>
    <property type="molecule type" value="Genomic_DNA"/>
</dbReference>
<dbReference type="Proteomes" id="UP001146793">
    <property type="component" value="Unassembled WGS sequence"/>
</dbReference>
<dbReference type="AlphaFoldDB" id="A0AAV7YBR1"/>
<feature type="binding site" evidence="6">
    <location>
        <position position="321"/>
    </location>
    <ligand>
        <name>GTP</name>
        <dbReference type="ChEBI" id="CHEBI:37565"/>
    </ligand>
</feature>
<comment type="caution">
    <text evidence="9">The sequence shown here is derived from an EMBL/GenBank/DDBJ whole genome shotgun (WGS) entry which is preliminary data.</text>
</comment>
<evidence type="ECO:0000256" key="2">
    <source>
        <dbReference type="ARBA" id="ARBA00022741"/>
    </source>
</evidence>
<dbReference type="GO" id="GO:0005737">
    <property type="term" value="C:cytoplasm"/>
    <property type="evidence" value="ECO:0007669"/>
    <property type="project" value="TreeGrafter"/>
</dbReference>